<dbReference type="InterPro" id="IPR036047">
    <property type="entry name" value="F-box-like_dom_sf"/>
</dbReference>
<accession>A0A8H6VTG2</accession>
<name>A0A8H6VTG2_MYCCL</name>
<dbReference type="PROSITE" id="PS50181">
    <property type="entry name" value="FBOX"/>
    <property type="match status" value="1"/>
</dbReference>
<evidence type="ECO:0000313" key="3">
    <source>
        <dbReference type="Proteomes" id="UP000613580"/>
    </source>
</evidence>
<dbReference type="SUPFAM" id="SSF81383">
    <property type="entry name" value="F-box domain"/>
    <property type="match status" value="1"/>
</dbReference>
<reference evidence="2" key="1">
    <citation type="submission" date="2020-05" db="EMBL/GenBank/DDBJ databases">
        <title>Mycena genomes resolve the evolution of fungal bioluminescence.</title>
        <authorList>
            <person name="Tsai I.J."/>
        </authorList>
    </citation>
    <scope>NUCLEOTIDE SEQUENCE</scope>
    <source>
        <strain evidence="2">110903Hualien_Pintung</strain>
    </source>
</reference>
<dbReference type="OrthoDB" id="3193353at2759"/>
<dbReference type="Proteomes" id="UP000613580">
    <property type="component" value="Unassembled WGS sequence"/>
</dbReference>
<feature type="domain" description="F-box" evidence="1">
    <location>
        <begin position="61"/>
        <end position="107"/>
    </location>
</feature>
<dbReference type="InterPro" id="IPR001810">
    <property type="entry name" value="F-box_dom"/>
</dbReference>
<keyword evidence="3" id="KW-1185">Reference proteome</keyword>
<comment type="caution">
    <text evidence="2">The sequence shown here is derived from an EMBL/GenBank/DDBJ whole genome shotgun (WGS) entry which is preliminary data.</text>
</comment>
<sequence>MPVPLRSGSPVPREMFACFFFLPCQSASRDLLRSGQSAIQAGPVLRFERGLFGDSFFATSAMALSILPTDVLVLVLRYLGIQDIISFRQACKHFHEITQLRSVWLSLLHSRVVHQNIPVPRLDGRSLETLDTAELELCISDALRLYKTWTDPSPQPIRRRTFSTDCPGPSQVVSMHFLPGRGLRWLLSLTLTPSEERTHTIQCWDISEESPRCIARRTLSGLRGFRVNTDGSHPGMLAVRAASGISIWGIDFTAPTSDAGFFAVQVLEDVTETLHVFTATTLLTKFNDQQLHLRTLENASFAVELRNPTFIEPKECLDAIISDNFAVLMRTTTLEVYSLASFRASTGSHILEPVSSHTWQWRIDSVSLAYQPSSRVDVNALHHYVLPRDPSYNVAEDVTPNNLPYASRAVLIQSIASPIRLFARWDMVLGRYGTALWIDSHTEDHFALAVEGQRLAGIKFAVTQAEEGETVDLRELVASSHASSVYDVREDDGWMRIAVDDEEGKIALGTTSGQITLLEYI</sequence>
<dbReference type="Gene3D" id="1.20.1280.50">
    <property type="match status" value="1"/>
</dbReference>
<dbReference type="Pfam" id="PF12937">
    <property type="entry name" value="F-box-like"/>
    <property type="match status" value="1"/>
</dbReference>
<evidence type="ECO:0000259" key="1">
    <source>
        <dbReference type="PROSITE" id="PS50181"/>
    </source>
</evidence>
<dbReference type="SMART" id="SM00256">
    <property type="entry name" value="FBOX"/>
    <property type="match status" value="1"/>
</dbReference>
<evidence type="ECO:0000313" key="2">
    <source>
        <dbReference type="EMBL" id="KAF7289458.1"/>
    </source>
</evidence>
<proteinExistence type="predicted"/>
<dbReference type="CDD" id="cd09917">
    <property type="entry name" value="F-box_SF"/>
    <property type="match status" value="1"/>
</dbReference>
<gene>
    <name evidence="2" type="ORF">HMN09_01339800</name>
</gene>
<organism evidence="2 3">
    <name type="scientific">Mycena chlorophos</name>
    <name type="common">Agaric fungus</name>
    <name type="synonym">Agaricus chlorophos</name>
    <dbReference type="NCBI Taxonomy" id="658473"/>
    <lineage>
        <taxon>Eukaryota</taxon>
        <taxon>Fungi</taxon>
        <taxon>Dikarya</taxon>
        <taxon>Basidiomycota</taxon>
        <taxon>Agaricomycotina</taxon>
        <taxon>Agaricomycetes</taxon>
        <taxon>Agaricomycetidae</taxon>
        <taxon>Agaricales</taxon>
        <taxon>Marasmiineae</taxon>
        <taxon>Mycenaceae</taxon>
        <taxon>Mycena</taxon>
    </lineage>
</organism>
<protein>
    <submittedName>
        <fullName evidence="2">F-box domain-containing protein</fullName>
    </submittedName>
</protein>
<dbReference type="EMBL" id="JACAZE010000029">
    <property type="protein sequence ID" value="KAF7289458.1"/>
    <property type="molecule type" value="Genomic_DNA"/>
</dbReference>
<dbReference type="AlphaFoldDB" id="A0A8H6VTG2"/>